<dbReference type="InterPro" id="IPR033132">
    <property type="entry name" value="GH_1_N_CS"/>
</dbReference>
<evidence type="ECO:0000256" key="5">
    <source>
        <dbReference type="RuleBase" id="RU003690"/>
    </source>
</evidence>
<dbReference type="GO" id="GO:0004565">
    <property type="term" value="F:beta-galactosidase activity"/>
    <property type="evidence" value="ECO:0007669"/>
    <property type="project" value="UniProtKB-ARBA"/>
</dbReference>
<evidence type="ECO:0000256" key="1">
    <source>
        <dbReference type="ARBA" id="ARBA00010838"/>
    </source>
</evidence>
<dbReference type="SUPFAM" id="SSF51445">
    <property type="entry name" value="(Trans)glycosidases"/>
    <property type="match status" value="1"/>
</dbReference>
<feature type="active site" description="Nucleophile" evidence="4">
    <location>
        <position position="603"/>
    </location>
</feature>
<dbReference type="RefSeq" id="XP_039146907.1">
    <property type="nucleotide sequence ID" value="XM_039290973.1"/>
</dbReference>
<keyword evidence="2" id="KW-0732">Signal</keyword>
<comment type="similarity">
    <text evidence="1 5">Belongs to the glycosyl hydrolase 1 family.</text>
</comment>
<dbReference type="FunFam" id="3.20.20.80:FF:000020">
    <property type="entry name" value="Beta-glucosidase 12"/>
    <property type="match status" value="1"/>
</dbReference>
<evidence type="ECO:0000256" key="6">
    <source>
        <dbReference type="RuleBase" id="RU004468"/>
    </source>
</evidence>
<dbReference type="PROSITE" id="PS00653">
    <property type="entry name" value="GLYCOSYL_HYDROL_F1_2"/>
    <property type="match status" value="1"/>
</dbReference>
<evidence type="ECO:0000313" key="9">
    <source>
        <dbReference type="RefSeq" id="XP_039146907.1"/>
    </source>
</evidence>
<dbReference type="GeneID" id="120284177"/>
<dbReference type="Proteomes" id="UP001515500">
    <property type="component" value="Chromosome 19"/>
</dbReference>
<proteinExistence type="inferred from homology"/>
<dbReference type="InterPro" id="IPR001360">
    <property type="entry name" value="Glyco_hydro_1"/>
</dbReference>
<keyword evidence="3 6" id="KW-0378">Hydrolase</keyword>
<gene>
    <name evidence="9" type="primary">LOC120284177</name>
</gene>
<dbReference type="PANTHER" id="PTHR10353">
    <property type="entry name" value="GLYCOSYL HYDROLASE"/>
    <property type="match status" value="1"/>
</dbReference>
<organism evidence="8 9">
    <name type="scientific">Dioscorea cayennensis subsp. rotundata</name>
    <name type="common">White Guinea yam</name>
    <name type="synonym">Dioscorea rotundata</name>
    <dbReference type="NCBI Taxonomy" id="55577"/>
    <lineage>
        <taxon>Eukaryota</taxon>
        <taxon>Viridiplantae</taxon>
        <taxon>Streptophyta</taxon>
        <taxon>Embryophyta</taxon>
        <taxon>Tracheophyta</taxon>
        <taxon>Spermatophyta</taxon>
        <taxon>Magnoliopsida</taxon>
        <taxon>Liliopsida</taxon>
        <taxon>Dioscoreales</taxon>
        <taxon>Dioscoreaceae</taxon>
        <taxon>Dioscorea</taxon>
    </lineage>
</organism>
<evidence type="ECO:0000256" key="3">
    <source>
        <dbReference type="ARBA" id="ARBA00022801"/>
    </source>
</evidence>
<evidence type="ECO:0000256" key="4">
    <source>
        <dbReference type="PROSITE-ProRule" id="PRU10055"/>
    </source>
</evidence>
<keyword evidence="8" id="KW-1185">Reference proteome</keyword>
<dbReference type="GO" id="GO:0005975">
    <property type="term" value="P:carbohydrate metabolic process"/>
    <property type="evidence" value="ECO:0007669"/>
    <property type="project" value="InterPro"/>
</dbReference>
<protein>
    <submittedName>
        <fullName evidence="9">Beta-glucosidase 18-like</fullName>
    </submittedName>
</protein>
<dbReference type="InterPro" id="IPR017853">
    <property type="entry name" value="GH"/>
</dbReference>
<feature type="domain" description="Reverse transcriptase zinc-binding" evidence="7">
    <location>
        <begin position="69"/>
        <end position="155"/>
    </location>
</feature>
<dbReference type="Pfam" id="PF13966">
    <property type="entry name" value="zf-RVT"/>
    <property type="match status" value="1"/>
</dbReference>
<dbReference type="Gene3D" id="3.20.20.80">
    <property type="entry name" value="Glycosidases"/>
    <property type="match status" value="1"/>
</dbReference>
<evidence type="ECO:0000256" key="2">
    <source>
        <dbReference type="ARBA" id="ARBA00022729"/>
    </source>
</evidence>
<dbReference type="PROSITE" id="PS00572">
    <property type="entry name" value="GLYCOSYL_HYDROL_F1_1"/>
    <property type="match status" value="1"/>
</dbReference>
<sequence length="715" mass="83119">MDNSCWGAEVIQFNYNMSRRDLFPRCPGGISFFWKGVISCLLALRCCMHLESSEGLPSFRWKLTGNGTFTVKSFYNFMQDGCLRCPVAKFFWRDGCPRKILLLNWMVWKNKVLTLANLEMRRCNRLLTATCVLCHSKIEIVDHLFLHCLFVRPIWTYFTNLLHIPDPREEMSSIWGSWRLSFSAVSASGQLKLEDSMSSVRRNLEFLGPRAGRLLCLWLWRSKKMGNRKVVLLITLFLNFFGFSVPKLDVSQFPSSFLFGTATSSYQIEGAYLEDNKSLSNWDVFTHLQGKIEDGSNGDIACDHYHKYKEDIELMHSLGVNAYRFSISWSRVLPRGRFGGINTSGIEFYNKLINELLIRGIQPFVTLSHYDVPQELEDQYGAWLNTEIQEDFGYFAEVCFETFGDRVKYWVTFNEPNEAAKFGYEWGVYPPALHSQPYVAAHNMIISHAVAFHIYRTKYQDKQRGLIGIVLAMVWYEPLKETAEDYSSAQSIIDFDIGWFLDPLIYGDYPNEMRKRLGPKLPKFSAKDKEKMQHGLDFIGINHYTSLYVRSCGISPCIAVEKDGIPIGKKTPMPYYYVVPEGMEKIVTYISKTYNNTPIFITENGLSQKSDDFSSMGELLHDTDRIEYLDSYLTFLTRAIRKGADVRGYFVWSLIDNFEWIHGYTIRFGLYHVDYKTKKRTPKLSAKWFKDLLSDPRLQEKMRNQKSFDFVFKNR</sequence>
<dbReference type="AlphaFoldDB" id="A0AB40D7Z2"/>
<dbReference type="InterPro" id="IPR026960">
    <property type="entry name" value="RVT-Znf"/>
</dbReference>
<evidence type="ECO:0000259" key="7">
    <source>
        <dbReference type="Pfam" id="PF13966"/>
    </source>
</evidence>
<evidence type="ECO:0000313" key="8">
    <source>
        <dbReference type="Proteomes" id="UP001515500"/>
    </source>
</evidence>
<name>A0AB40D7Z2_DIOCR</name>
<dbReference type="GO" id="GO:0033907">
    <property type="term" value="F:beta-D-fucosidase activity"/>
    <property type="evidence" value="ECO:0007669"/>
    <property type="project" value="UniProtKB-ARBA"/>
</dbReference>
<dbReference type="PANTHER" id="PTHR10353:SF236">
    <property type="entry name" value="BETA-GLUCOSIDASE 18"/>
    <property type="match status" value="1"/>
</dbReference>
<accession>A0AB40D7Z2</accession>
<keyword evidence="6" id="KW-0326">Glycosidase</keyword>
<dbReference type="GO" id="GO:0008422">
    <property type="term" value="F:beta-glucosidase activity"/>
    <property type="evidence" value="ECO:0007669"/>
    <property type="project" value="UniProtKB-ARBA"/>
</dbReference>
<reference evidence="9" key="1">
    <citation type="submission" date="2025-08" db="UniProtKB">
        <authorList>
            <consortium name="RefSeq"/>
        </authorList>
    </citation>
    <scope>IDENTIFICATION</scope>
</reference>
<dbReference type="Pfam" id="PF00232">
    <property type="entry name" value="Glyco_hydro_1"/>
    <property type="match status" value="1"/>
</dbReference>
<dbReference type="PRINTS" id="PR00131">
    <property type="entry name" value="GLHYDRLASE1"/>
</dbReference>
<dbReference type="InterPro" id="IPR018120">
    <property type="entry name" value="Glyco_hydro_1_AS"/>
</dbReference>